<organism evidence="6 7">
    <name type="scientific">Stentor coeruleus</name>
    <dbReference type="NCBI Taxonomy" id="5963"/>
    <lineage>
        <taxon>Eukaryota</taxon>
        <taxon>Sar</taxon>
        <taxon>Alveolata</taxon>
        <taxon>Ciliophora</taxon>
        <taxon>Postciliodesmatophora</taxon>
        <taxon>Heterotrichea</taxon>
        <taxon>Heterotrichida</taxon>
        <taxon>Stentoridae</taxon>
        <taxon>Stentor</taxon>
    </lineage>
</organism>
<dbReference type="InterPro" id="IPR013083">
    <property type="entry name" value="Znf_RING/FYVE/PHD"/>
</dbReference>
<evidence type="ECO:0000256" key="2">
    <source>
        <dbReference type="ARBA" id="ARBA00022771"/>
    </source>
</evidence>
<dbReference type="Gene3D" id="3.30.40.10">
    <property type="entry name" value="Zinc/RING finger domain, C3HC4 (zinc finger)"/>
    <property type="match status" value="1"/>
</dbReference>
<dbReference type="PROSITE" id="PS50089">
    <property type="entry name" value="ZF_RING_2"/>
    <property type="match status" value="1"/>
</dbReference>
<dbReference type="PROSITE" id="PS00518">
    <property type="entry name" value="ZF_RING_1"/>
    <property type="match status" value="1"/>
</dbReference>
<protein>
    <recommendedName>
        <fullName evidence="5">RING-type domain-containing protein</fullName>
    </recommendedName>
</protein>
<gene>
    <name evidence="6" type="ORF">SteCoe_18103</name>
</gene>
<dbReference type="InterPro" id="IPR001841">
    <property type="entry name" value="Znf_RING"/>
</dbReference>
<name>A0A1R2BXT0_9CILI</name>
<evidence type="ECO:0000256" key="4">
    <source>
        <dbReference type="PROSITE-ProRule" id="PRU00175"/>
    </source>
</evidence>
<evidence type="ECO:0000259" key="5">
    <source>
        <dbReference type="PROSITE" id="PS50089"/>
    </source>
</evidence>
<keyword evidence="7" id="KW-1185">Reference proteome</keyword>
<dbReference type="Pfam" id="PF13445">
    <property type="entry name" value="zf-RING_UBOX"/>
    <property type="match status" value="1"/>
</dbReference>
<dbReference type="InterPro" id="IPR027370">
    <property type="entry name" value="Znf-RING_euk"/>
</dbReference>
<keyword evidence="3" id="KW-0862">Zinc</keyword>
<proteinExistence type="predicted"/>
<dbReference type="AlphaFoldDB" id="A0A1R2BXT0"/>
<dbReference type="GO" id="GO:0008270">
    <property type="term" value="F:zinc ion binding"/>
    <property type="evidence" value="ECO:0007669"/>
    <property type="project" value="UniProtKB-KW"/>
</dbReference>
<keyword evidence="1" id="KW-0479">Metal-binding</keyword>
<evidence type="ECO:0000313" key="7">
    <source>
        <dbReference type="Proteomes" id="UP000187209"/>
    </source>
</evidence>
<evidence type="ECO:0000256" key="3">
    <source>
        <dbReference type="ARBA" id="ARBA00022833"/>
    </source>
</evidence>
<evidence type="ECO:0000256" key="1">
    <source>
        <dbReference type="ARBA" id="ARBA00022723"/>
    </source>
</evidence>
<dbReference type="EMBL" id="MPUH01000381">
    <property type="protein sequence ID" value="OMJ81427.1"/>
    <property type="molecule type" value="Genomic_DNA"/>
</dbReference>
<sequence>MNTFRNYTCPTCFEHFDLETHLPLRLVCNHIYCSSCYEKYLSLYKDPSPNKDLSSNKDSSLNGQVNCPESDWYTLESYDDIKSALIAHNIIEEINNFQLKCSRHDELTFYFNSELLL</sequence>
<comment type="caution">
    <text evidence="6">The sequence shown here is derived from an EMBL/GenBank/DDBJ whole genome shotgun (WGS) entry which is preliminary data.</text>
</comment>
<dbReference type="SMART" id="SM00184">
    <property type="entry name" value="RING"/>
    <property type="match status" value="1"/>
</dbReference>
<evidence type="ECO:0000313" key="6">
    <source>
        <dbReference type="EMBL" id="OMJ81427.1"/>
    </source>
</evidence>
<dbReference type="InterPro" id="IPR017907">
    <property type="entry name" value="Znf_RING_CS"/>
</dbReference>
<accession>A0A1R2BXT0</accession>
<keyword evidence="2 4" id="KW-0863">Zinc-finger</keyword>
<reference evidence="6 7" key="1">
    <citation type="submission" date="2016-11" db="EMBL/GenBank/DDBJ databases">
        <title>The macronuclear genome of Stentor coeruleus: a giant cell with tiny introns.</title>
        <authorList>
            <person name="Slabodnick M."/>
            <person name="Ruby J.G."/>
            <person name="Reiff S.B."/>
            <person name="Swart E.C."/>
            <person name="Gosai S."/>
            <person name="Prabakaran S."/>
            <person name="Witkowska E."/>
            <person name="Larue G.E."/>
            <person name="Fisher S."/>
            <person name="Freeman R.M."/>
            <person name="Gunawardena J."/>
            <person name="Chu W."/>
            <person name="Stover N.A."/>
            <person name="Gregory B.D."/>
            <person name="Nowacki M."/>
            <person name="Derisi J."/>
            <person name="Roy S.W."/>
            <person name="Marshall W.F."/>
            <person name="Sood P."/>
        </authorList>
    </citation>
    <scope>NUCLEOTIDE SEQUENCE [LARGE SCALE GENOMIC DNA]</scope>
    <source>
        <strain evidence="6">WM001</strain>
    </source>
</reference>
<feature type="domain" description="RING-type" evidence="5">
    <location>
        <begin position="9"/>
        <end position="68"/>
    </location>
</feature>
<dbReference type="Proteomes" id="UP000187209">
    <property type="component" value="Unassembled WGS sequence"/>
</dbReference>
<dbReference type="SUPFAM" id="SSF57850">
    <property type="entry name" value="RING/U-box"/>
    <property type="match status" value="1"/>
</dbReference>